<evidence type="ECO:0000313" key="2">
    <source>
        <dbReference type="EMBL" id="RMB08096.1"/>
    </source>
</evidence>
<dbReference type="NCBIfam" id="TIGR01863">
    <property type="entry name" value="cas_Csd1"/>
    <property type="match status" value="1"/>
</dbReference>
<dbReference type="OrthoDB" id="9778918at2"/>
<dbReference type="CDD" id="cd09757">
    <property type="entry name" value="Cas8c_I-C"/>
    <property type="match status" value="1"/>
</dbReference>
<dbReference type="AlphaFoldDB" id="A0A3M0CMD0"/>
<accession>A0A3M0CMD0</accession>
<gene>
    <name evidence="2" type="ORF">BXY39_2192</name>
</gene>
<dbReference type="RefSeq" id="WP_121938840.1">
    <property type="nucleotide sequence ID" value="NZ_REFR01000011.1"/>
</dbReference>
<protein>
    <submittedName>
        <fullName evidence="2">CRISPR-associated Csd1 family protein</fullName>
    </submittedName>
</protein>
<dbReference type="Pfam" id="PF09709">
    <property type="entry name" value="Cas_Csd1"/>
    <property type="match status" value="1"/>
</dbReference>
<proteinExistence type="predicted"/>
<reference evidence="2 3" key="1">
    <citation type="submission" date="2018-10" db="EMBL/GenBank/DDBJ databases">
        <title>Genomic Encyclopedia of Archaeal and Bacterial Type Strains, Phase II (KMG-II): from individual species to whole genera.</title>
        <authorList>
            <person name="Goeker M."/>
        </authorList>
    </citation>
    <scope>NUCLEOTIDE SEQUENCE [LARGE SCALE GENOMIC DNA]</scope>
    <source>
        <strain evidence="2 3">DSM 25217</strain>
    </source>
</reference>
<keyword evidence="3" id="KW-1185">Reference proteome</keyword>
<sequence>MILTALARHYDRLVADGAPGVPSFGYSTEKIGFCLILRPDGTLAGDPVDLRSEPAKKPRFRPVNVPRPVKRTSGIAPNFLWDKTSYVLGLSARASPRTGEEHAAFKTFHRDEIGETDDAGLTALLHFLDRWTPGDGDAFANRDDVLDANMVFRLDGDACLLHDRPAARDIWTRRLRQTGGASAPCLITGETAPIATLHPAIKNLRGGQSSGGSIVSFNLEAFTSYGKRQGDNAPVSERAAFAYTTALNHLLRQRGRQCFQVGDASTVFWADMPRADEEATLRALMGEASPDTDTARTGGDGDANTPDDADLPKRLEAVLTRIEQGRPLDAAMAGLKLTHPDTRFYILGLAPNAARVSLRFWHVSTLGDLARRFVRHYRDLMIHPEPATAFPAPHRLAWELAAQGKSENIPPLVAGQIMQAILSGGPYPAGLIGAVLMRIRADHKINGLRAGLCKAYLNRESRLSGRGEEIAVALDRENTNAGYRLGRLFAVLESIQQKALPGINATIRDRYYGAASATPAGVFPVLLRGAGHHLSTIRKDKTTTGLAVHFEKEIGDILNGLPPRFPGQLAIEDQGRFVIGYYHEKFRSKPAGADSADKDRGEE</sequence>
<feature type="region of interest" description="Disordered" evidence="1">
    <location>
        <begin position="286"/>
        <end position="310"/>
    </location>
</feature>
<name>A0A3M0CMD0_9PROT</name>
<dbReference type="InParanoid" id="A0A3M0CMD0"/>
<comment type="caution">
    <text evidence="2">The sequence shown here is derived from an EMBL/GenBank/DDBJ whole genome shotgun (WGS) entry which is preliminary data.</text>
</comment>
<evidence type="ECO:0000256" key="1">
    <source>
        <dbReference type="SAM" id="MobiDB-lite"/>
    </source>
</evidence>
<dbReference type="Proteomes" id="UP000271227">
    <property type="component" value="Unassembled WGS sequence"/>
</dbReference>
<organism evidence="2 3">
    <name type="scientific">Eilatimonas milleporae</name>
    <dbReference type="NCBI Taxonomy" id="911205"/>
    <lineage>
        <taxon>Bacteria</taxon>
        <taxon>Pseudomonadati</taxon>
        <taxon>Pseudomonadota</taxon>
        <taxon>Alphaproteobacteria</taxon>
        <taxon>Kordiimonadales</taxon>
        <taxon>Kordiimonadaceae</taxon>
        <taxon>Eilatimonas</taxon>
    </lineage>
</organism>
<dbReference type="EMBL" id="REFR01000011">
    <property type="protein sequence ID" value="RMB08096.1"/>
    <property type="molecule type" value="Genomic_DNA"/>
</dbReference>
<dbReference type="InterPro" id="IPR010144">
    <property type="entry name" value="CRISPR-assoc_prot_Csd1-typ"/>
</dbReference>
<evidence type="ECO:0000313" key="3">
    <source>
        <dbReference type="Proteomes" id="UP000271227"/>
    </source>
</evidence>